<evidence type="ECO:0000313" key="9">
    <source>
        <dbReference type="Proteomes" id="UP000734854"/>
    </source>
</evidence>
<dbReference type="Proteomes" id="UP000734854">
    <property type="component" value="Unassembled WGS sequence"/>
</dbReference>
<proteinExistence type="predicted"/>
<reference evidence="8 9" key="1">
    <citation type="submission" date="2020-08" db="EMBL/GenBank/DDBJ databases">
        <title>Plant Genome Project.</title>
        <authorList>
            <person name="Zhang R.-G."/>
        </authorList>
    </citation>
    <scope>NUCLEOTIDE SEQUENCE [LARGE SCALE GENOMIC DNA]</scope>
    <source>
        <tissue evidence="8">Rhizome</tissue>
    </source>
</reference>
<keyword evidence="2" id="KW-0963">Cytoplasm</keyword>
<dbReference type="SUPFAM" id="SSF48371">
    <property type="entry name" value="ARM repeat"/>
    <property type="match status" value="1"/>
</dbReference>
<comment type="subcellular location">
    <subcellularLocation>
        <location evidence="1">Cytoplasm</location>
        <location evidence="1">Cytoskeleton</location>
    </subcellularLocation>
</comment>
<dbReference type="SMART" id="SM01349">
    <property type="entry name" value="TOG"/>
    <property type="match status" value="1"/>
</dbReference>
<organism evidence="8 9">
    <name type="scientific">Zingiber officinale</name>
    <name type="common">Ginger</name>
    <name type="synonym">Amomum zingiber</name>
    <dbReference type="NCBI Taxonomy" id="94328"/>
    <lineage>
        <taxon>Eukaryota</taxon>
        <taxon>Viridiplantae</taxon>
        <taxon>Streptophyta</taxon>
        <taxon>Embryophyta</taxon>
        <taxon>Tracheophyta</taxon>
        <taxon>Spermatophyta</taxon>
        <taxon>Magnoliopsida</taxon>
        <taxon>Liliopsida</taxon>
        <taxon>Zingiberales</taxon>
        <taxon>Zingiberaceae</taxon>
        <taxon>Zingiber</taxon>
    </lineage>
</organism>
<evidence type="ECO:0000256" key="4">
    <source>
        <dbReference type="ARBA" id="ARBA00023212"/>
    </source>
</evidence>
<dbReference type="PROSITE" id="PS50077">
    <property type="entry name" value="HEAT_REPEAT"/>
    <property type="match status" value="2"/>
</dbReference>
<evidence type="ECO:0000256" key="3">
    <source>
        <dbReference type="ARBA" id="ARBA00022737"/>
    </source>
</evidence>
<dbReference type="GO" id="GO:1902903">
    <property type="term" value="P:regulation of supramolecular fiber organization"/>
    <property type="evidence" value="ECO:0007669"/>
    <property type="project" value="UniProtKB-ARBA"/>
</dbReference>
<dbReference type="InterPro" id="IPR034085">
    <property type="entry name" value="TOG"/>
</dbReference>
<keyword evidence="9" id="KW-1185">Reference proteome</keyword>
<evidence type="ECO:0000256" key="6">
    <source>
        <dbReference type="SAM" id="MobiDB-lite"/>
    </source>
</evidence>
<evidence type="ECO:0000256" key="1">
    <source>
        <dbReference type="ARBA" id="ARBA00004245"/>
    </source>
</evidence>
<evidence type="ECO:0000256" key="2">
    <source>
        <dbReference type="ARBA" id="ARBA00022490"/>
    </source>
</evidence>
<dbReference type="GO" id="GO:0031110">
    <property type="term" value="P:regulation of microtubule polymerization or depolymerization"/>
    <property type="evidence" value="ECO:0007669"/>
    <property type="project" value="UniProtKB-ARBA"/>
</dbReference>
<feature type="compositionally biased region" description="Polar residues" evidence="6">
    <location>
        <begin position="256"/>
        <end position="265"/>
    </location>
</feature>
<dbReference type="GO" id="GO:0005881">
    <property type="term" value="C:cytoplasmic microtubule"/>
    <property type="evidence" value="ECO:0007669"/>
    <property type="project" value="TreeGrafter"/>
</dbReference>
<dbReference type="GO" id="GO:0008017">
    <property type="term" value="F:microtubule binding"/>
    <property type="evidence" value="ECO:0007669"/>
    <property type="project" value="TreeGrafter"/>
</dbReference>
<feature type="repeat" description="HEAT" evidence="5">
    <location>
        <begin position="160"/>
        <end position="198"/>
    </location>
</feature>
<sequence length="326" mass="36191">MEEALEMVRVKDTKERMAGVERLRQVLEATTRSLSAAEVTALVDSCMDLLKDSNFRVSQGALQGLSAAAVLSGENLKLHFNGLVPAVVERLGDGKQPVRDAARQLLITLMEVSSPTIIVERAGSYAWTHRSWRVREEFAWTVTAAIGLFASTELPLQRVLLPHVLQLLTDSNQGVREAATSCIEEMYAQVGPQFCDELHRHHLPSSMIKEINTRLEKIQPKPQLSDGVGISYISAEMRPSFANHKKNSPKAKIAQRETSFSSGDNESAEKPPVPINVFSEKELIKEFENIASMLVPEKDWSLRIAAMQRVEGLIFGGSCAIYYVMI</sequence>
<comment type="caution">
    <text evidence="8">The sequence shown here is derived from an EMBL/GenBank/DDBJ whole genome shotgun (WGS) entry which is preliminary data.</text>
</comment>
<evidence type="ECO:0000259" key="7">
    <source>
        <dbReference type="SMART" id="SM01349"/>
    </source>
</evidence>
<dbReference type="InterPro" id="IPR016024">
    <property type="entry name" value="ARM-type_fold"/>
</dbReference>
<dbReference type="Gene3D" id="1.25.10.10">
    <property type="entry name" value="Leucine-rich Repeat Variant"/>
    <property type="match status" value="1"/>
</dbReference>
<dbReference type="PANTHER" id="PTHR21567:SF9">
    <property type="entry name" value="CLIP-ASSOCIATING PROTEIN"/>
    <property type="match status" value="1"/>
</dbReference>
<accession>A0A8J5FJ60</accession>
<name>A0A8J5FJ60_ZINOF</name>
<dbReference type="GO" id="GO:0000278">
    <property type="term" value="P:mitotic cell cycle"/>
    <property type="evidence" value="ECO:0007669"/>
    <property type="project" value="UniProtKB-ARBA"/>
</dbReference>
<dbReference type="EMBL" id="JACMSC010000015">
    <property type="protein sequence ID" value="KAG6487885.1"/>
    <property type="molecule type" value="Genomic_DNA"/>
</dbReference>
<dbReference type="InterPro" id="IPR048491">
    <property type="entry name" value="XMAP215_CLASP_TOG"/>
</dbReference>
<dbReference type="GO" id="GO:0000226">
    <property type="term" value="P:microtubule cytoskeleton organization"/>
    <property type="evidence" value="ECO:0007669"/>
    <property type="project" value="TreeGrafter"/>
</dbReference>
<dbReference type="GO" id="GO:0005819">
    <property type="term" value="C:spindle"/>
    <property type="evidence" value="ECO:0007669"/>
    <property type="project" value="UniProtKB-ARBA"/>
</dbReference>
<dbReference type="InterPro" id="IPR011989">
    <property type="entry name" value="ARM-like"/>
</dbReference>
<evidence type="ECO:0000313" key="8">
    <source>
        <dbReference type="EMBL" id="KAG6487885.1"/>
    </source>
</evidence>
<feature type="repeat" description="HEAT" evidence="5">
    <location>
        <begin position="83"/>
        <end position="121"/>
    </location>
</feature>
<feature type="domain" description="TOG" evidence="7">
    <location>
        <begin position="1"/>
        <end position="224"/>
    </location>
</feature>
<keyword evidence="3" id="KW-0677">Repeat</keyword>
<protein>
    <recommendedName>
        <fullName evidence="7">TOG domain-containing protein</fullName>
    </recommendedName>
</protein>
<dbReference type="InterPro" id="IPR021133">
    <property type="entry name" value="HEAT_type_2"/>
</dbReference>
<dbReference type="AlphaFoldDB" id="A0A8J5FJ60"/>
<gene>
    <name evidence="8" type="ORF">ZIOFF_056623</name>
</gene>
<evidence type="ECO:0000256" key="5">
    <source>
        <dbReference type="PROSITE-ProRule" id="PRU00103"/>
    </source>
</evidence>
<keyword evidence="4" id="KW-0206">Cytoskeleton</keyword>
<dbReference type="Pfam" id="PF21041">
    <property type="entry name" value="XMAP215_CLASP_TOG"/>
    <property type="match status" value="1"/>
</dbReference>
<feature type="region of interest" description="Disordered" evidence="6">
    <location>
        <begin position="242"/>
        <end position="272"/>
    </location>
</feature>
<dbReference type="PANTHER" id="PTHR21567">
    <property type="entry name" value="CLASP"/>
    <property type="match status" value="1"/>
</dbReference>